<keyword evidence="6" id="KW-0055">Arginine biosynthesis</keyword>
<dbReference type="Proteomes" id="UP000663651">
    <property type="component" value="Chromosome"/>
</dbReference>
<dbReference type="HAMAP" id="MF_01106">
    <property type="entry name" value="ArgJ"/>
    <property type="match status" value="1"/>
</dbReference>
<feature type="binding site" evidence="6">
    <location>
        <position position="168"/>
    </location>
    <ligand>
        <name>substrate</name>
    </ligand>
</feature>
<dbReference type="Pfam" id="PF01960">
    <property type="entry name" value="ArgJ"/>
    <property type="match status" value="1"/>
</dbReference>
<dbReference type="InterPro" id="IPR002813">
    <property type="entry name" value="Arg_biosynth_ArgJ"/>
</dbReference>
<dbReference type="Gene3D" id="3.10.20.340">
    <property type="entry name" value="ArgJ beta chain, C-terminal domain"/>
    <property type="match status" value="1"/>
</dbReference>
<proteinExistence type="inferred from homology"/>
<evidence type="ECO:0000313" key="7">
    <source>
        <dbReference type="EMBL" id="QSV44651.1"/>
    </source>
</evidence>
<comment type="subunit">
    <text evidence="2 6">Heterotetramer of two alpha and two beta chains.</text>
</comment>
<protein>
    <recommendedName>
        <fullName evidence="6">Arginine biosynthesis bifunctional protein ArgJ</fullName>
    </recommendedName>
    <domain>
        <recommendedName>
            <fullName evidence="6">Glutamate N-acetyltransferase</fullName>
            <ecNumber evidence="6">2.3.1.35</ecNumber>
        </recommendedName>
        <alternativeName>
            <fullName evidence="6">Ornithine acetyltransferase</fullName>
            <shortName evidence="6">OATase</shortName>
        </alternativeName>
        <alternativeName>
            <fullName evidence="6">Ornithine transacetylase</fullName>
        </alternativeName>
    </domain>
    <domain>
        <recommendedName>
            <fullName evidence="6">Amino-acid acetyltransferase</fullName>
            <ecNumber evidence="6">2.3.1.1</ecNumber>
        </recommendedName>
        <alternativeName>
            <fullName evidence="6">N-acetylglutamate synthase</fullName>
            <shortName evidence="6">AGSase</shortName>
        </alternativeName>
    </domain>
    <component>
        <recommendedName>
            <fullName evidence="6">Arginine biosynthesis bifunctional protein ArgJ alpha chain</fullName>
        </recommendedName>
    </component>
    <component>
        <recommendedName>
            <fullName evidence="6">Arginine biosynthesis bifunctional protein ArgJ beta chain</fullName>
        </recommendedName>
    </component>
</protein>
<feature type="binding site" evidence="6">
    <location>
        <position position="388"/>
    </location>
    <ligand>
        <name>substrate</name>
    </ligand>
</feature>
<dbReference type="Gene3D" id="3.60.70.12">
    <property type="entry name" value="L-amino peptidase D-ALA esterase/amidase"/>
    <property type="match status" value="1"/>
</dbReference>
<dbReference type="EC" id="2.3.1.1" evidence="6"/>
<keyword evidence="6" id="KW-0963">Cytoplasm</keyword>
<keyword evidence="3 6" id="KW-0808">Transferase</keyword>
<feature type="binding site" evidence="6">
    <location>
        <position position="142"/>
    </location>
    <ligand>
        <name>substrate</name>
    </ligand>
</feature>
<comment type="pathway">
    <text evidence="6">Amino-acid biosynthesis; L-arginine biosynthesis; L-ornithine and N-acetyl-L-glutamate from L-glutamate and N(2)-acetyl-L-ornithine (cyclic): step 1/1.</text>
</comment>
<feature type="site" description="Involved in the stabilization of negative charge on the oxyanion by the formation of the oxyanion hole" evidence="6">
    <location>
        <position position="105"/>
    </location>
</feature>
<feature type="binding site" evidence="6">
    <location>
        <position position="393"/>
    </location>
    <ligand>
        <name>substrate</name>
    </ligand>
</feature>
<name>A0ABX7PZS2_9BACT</name>
<dbReference type="EC" id="2.3.1.35" evidence="6"/>
<feature type="site" description="Involved in the stabilization of negative charge on the oxyanion by the formation of the oxyanion hole" evidence="6">
    <location>
        <position position="106"/>
    </location>
</feature>
<evidence type="ECO:0000256" key="1">
    <source>
        <dbReference type="ARBA" id="ARBA00006774"/>
    </source>
</evidence>
<dbReference type="InterPro" id="IPR016117">
    <property type="entry name" value="ArgJ-like_dom_sf"/>
</dbReference>
<feature type="binding site" evidence="6">
    <location>
        <position position="265"/>
    </location>
    <ligand>
        <name>substrate</name>
    </ligand>
</feature>
<keyword evidence="5 6" id="KW-0012">Acyltransferase</keyword>
<evidence type="ECO:0000256" key="4">
    <source>
        <dbReference type="ARBA" id="ARBA00022813"/>
    </source>
</evidence>
<comment type="function">
    <text evidence="6">Catalyzes two activities which are involved in the cyclic version of arginine biosynthesis: the synthesis of N-acetylglutamate from glutamate and acetyl-CoA as the acetyl donor, and of ornithine by transacetylation between N(2)-acetylornithine and glutamate.</text>
</comment>
<comment type="catalytic activity">
    <reaction evidence="6">
        <text>N(2)-acetyl-L-ornithine + L-glutamate = N-acetyl-L-glutamate + L-ornithine</text>
        <dbReference type="Rhea" id="RHEA:15349"/>
        <dbReference type="ChEBI" id="CHEBI:29985"/>
        <dbReference type="ChEBI" id="CHEBI:44337"/>
        <dbReference type="ChEBI" id="CHEBI:46911"/>
        <dbReference type="ChEBI" id="CHEBI:57805"/>
        <dbReference type="EC" id="2.3.1.35"/>
    </reaction>
</comment>
<comment type="pathway">
    <text evidence="6">Amino-acid biosynthesis; L-arginine biosynthesis; N(2)-acetyl-L-ornithine from L-glutamate: step 1/4.</text>
</comment>
<evidence type="ECO:0000256" key="5">
    <source>
        <dbReference type="ARBA" id="ARBA00023315"/>
    </source>
</evidence>
<dbReference type="PANTHER" id="PTHR23100:SF0">
    <property type="entry name" value="ARGININE BIOSYNTHESIS BIFUNCTIONAL PROTEIN ARGJ, MITOCHONDRIAL"/>
    <property type="match status" value="1"/>
</dbReference>
<dbReference type="EMBL" id="CP071382">
    <property type="protein sequence ID" value="QSV44651.1"/>
    <property type="molecule type" value="Genomic_DNA"/>
</dbReference>
<evidence type="ECO:0000256" key="6">
    <source>
        <dbReference type="HAMAP-Rule" id="MF_01106"/>
    </source>
</evidence>
<feature type="chain" id="PRO_5044922270" description="Arginine biosynthesis bifunctional protein ArgJ beta chain" evidence="6">
    <location>
        <begin position="179"/>
        <end position="393"/>
    </location>
</feature>
<dbReference type="NCBIfam" id="TIGR00120">
    <property type="entry name" value="ArgJ"/>
    <property type="match status" value="1"/>
</dbReference>
<dbReference type="InterPro" id="IPR042195">
    <property type="entry name" value="ArgJ_beta_C"/>
</dbReference>
<dbReference type="PANTHER" id="PTHR23100">
    <property type="entry name" value="ARGININE BIOSYNTHESIS BIFUNCTIONAL PROTEIN ARGJ"/>
    <property type="match status" value="1"/>
</dbReference>
<keyword evidence="4 6" id="KW-0068">Autocatalytic cleavage</keyword>
<evidence type="ECO:0000256" key="2">
    <source>
        <dbReference type="ARBA" id="ARBA00011475"/>
    </source>
</evidence>
<feature type="site" description="Cleavage; by autolysis" evidence="6">
    <location>
        <begin position="178"/>
        <end position="179"/>
    </location>
</feature>
<dbReference type="GO" id="GO:0004358">
    <property type="term" value="F:L-glutamate N-acetyltransferase activity, acting on acetyl-L-ornithine as donor"/>
    <property type="evidence" value="ECO:0007669"/>
    <property type="project" value="UniProtKB-EC"/>
</dbReference>
<gene>
    <name evidence="6 7" type="primary">argJ</name>
    <name evidence="7" type="ORF">JZM60_10775</name>
</gene>
<sequence length="393" mass="41151">MNIKGFQFSAVEAAIKKPGRLDLALIVSETPAAVAGVYTTNAVKAAPVLIDQERTKSDTCRAIVVNSGNANACTGPGGMDDARETTRLVADGIGVAEDEVLVCSTGVIGVPLPMDRMRKGIPPLVQGLGKGTLDGVARAIMTTDTFQKLEVRTGMAGGREYTIAGIAKGAGMIMPNMATMLAFIVTDAAVDPAWLKTIFPAGVDRSFNAITVDGDTSTNDTALIMANGAAGNPVLSAGSDGAAEFVRLLDEVLLSLAKLIVKDGEGATKFVGITVKGARTDADAKRAAMSVANSCLVKTAFFGQDANWGRIFAAVGYSGAEVDPDRTELFFDDVKMVENGVFAGRDAEARGTEVLRKKEFSVTVDLHLAAGEATVYTSDLSYDYVKINADYRT</sequence>
<comment type="subcellular location">
    <subcellularLocation>
        <location evidence="6">Cytoplasm</location>
    </subcellularLocation>
</comment>
<dbReference type="SUPFAM" id="SSF56266">
    <property type="entry name" value="DmpA/ArgJ-like"/>
    <property type="match status" value="1"/>
</dbReference>
<feature type="chain" id="PRO_5044922271" description="Arginine biosynthesis bifunctional protein ArgJ alpha chain" evidence="6">
    <location>
        <begin position="1"/>
        <end position="178"/>
    </location>
</feature>
<evidence type="ECO:0000313" key="8">
    <source>
        <dbReference type="Proteomes" id="UP000663651"/>
    </source>
</evidence>
<organism evidence="7 8">
    <name type="scientific">Geobacter benzoatilyticus</name>
    <dbReference type="NCBI Taxonomy" id="2815309"/>
    <lineage>
        <taxon>Bacteria</taxon>
        <taxon>Pseudomonadati</taxon>
        <taxon>Thermodesulfobacteriota</taxon>
        <taxon>Desulfuromonadia</taxon>
        <taxon>Geobacterales</taxon>
        <taxon>Geobacteraceae</taxon>
        <taxon>Geobacter</taxon>
    </lineage>
</organism>
<reference evidence="7 8" key="1">
    <citation type="submission" date="2021-03" db="EMBL/GenBank/DDBJ databases">
        <title>Geobacter metallireducens gen. nov. sp. nov., a microorganism capable of coupling the complete oxidation of organic compounds to the reduction of iron and other metals.</title>
        <authorList>
            <person name="Li Y."/>
        </authorList>
    </citation>
    <scope>NUCLEOTIDE SEQUENCE [LARGE SCALE GENOMIC DNA]</scope>
    <source>
        <strain evidence="7 8">Jerry-YX</strain>
    </source>
</reference>
<feature type="binding site" evidence="6">
    <location>
        <position position="179"/>
    </location>
    <ligand>
        <name>substrate</name>
    </ligand>
</feature>
<evidence type="ECO:0000256" key="3">
    <source>
        <dbReference type="ARBA" id="ARBA00022679"/>
    </source>
</evidence>
<feature type="active site" description="Nucleophile" evidence="6">
    <location>
        <position position="179"/>
    </location>
</feature>
<keyword evidence="8" id="KW-1185">Reference proteome</keyword>
<comment type="similarity">
    <text evidence="1 6">Belongs to the ArgJ family.</text>
</comment>
<keyword evidence="6" id="KW-0028">Amino-acid biosynthesis</keyword>
<comment type="catalytic activity">
    <reaction evidence="6">
        <text>L-glutamate + acetyl-CoA = N-acetyl-L-glutamate + CoA + H(+)</text>
        <dbReference type="Rhea" id="RHEA:24292"/>
        <dbReference type="ChEBI" id="CHEBI:15378"/>
        <dbReference type="ChEBI" id="CHEBI:29985"/>
        <dbReference type="ChEBI" id="CHEBI:44337"/>
        <dbReference type="ChEBI" id="CHEBI:57287"/>
        <dbReference type="ChEBI" id="CHEBI:57288"/>
        <dbReference type="EC" id="2.3.1.1"/>
    </reaction>
</comment>
<keyword evidence="6" id="KW-0511">Multifunctional enzyme</keyword>
<dbReference type="RefSeq" id="WP_207162465.1">
    <property type="nucleotide sequence ID" value="NZ_CP071382.1"/>
</dbReference>
<dbReference type="NCBIfam" id="NF003802">
    <property type="entry name" value="PRK05388.1"/>
    <property type="match status" value="1"/>
</dbReference>
<accession>A0ABX7PZS2</accession>
<dbReference type="CDD" id="cd02152">
    <property type="entry name" value="OAT"/>
    <property type="match status" value="1"/>
</dbReference>